<organism evidence="4 5">
    <name type="scientific">Lentzea rhizosphaerae</name>
    <dbReference type="NCBI Taxonomy" id="2041025"/>
    <lineage>
        <taxon>Bacteria</taxon>
        <taxon>Bacillati</taxon>
        <taxon>Actinomycetota</taxon>
        <taxon>Actinomycetes</taxon>
        <taxon>Pseudonocardiales</taxon>
        <taxon>Pseudonocardiaceae</taxon>
        <taxon>Lentzea</taxon>
    </lineage>
</organism>
<evidence type="ECO:0000313" key="5">
    <source>
        <dbReference type="Proteomes" id="UP001595690"/>
    </source>
</evidence>
<evidence type="ECO:0000313" key="4">
    <source>
        <dbReference type="EMBL" id="MFC3890657.1"/>
    </source>
</evidence>
<reference evidence="5" key="1">
    <citation type="journal article" date="2019" name="Int. J. Syst. Evol. Microbiol.">
        <title>The Global Catalogue of Microorganisms (GCM) 10K type strain sequencing project: providing services to taxonomists for standard genome sequencing and annotation.</title>
        <authorList>
            <consortium name="The Broad Institute Genomics Platform"/>
            <consortium name="The Broad Institute Genome Sequencing Center for Infectious Disease"/>
            <person name="Wu L."/>
            <person name="Ma J."/>
        </authorList>
    </citation>
    <scope>NUCLEOTIDE SEQUENCE [LARGE SCALE GENOMIC DNA]</scope>
    <source>
        <strain evidence="5">CGMCC 4.7405</strain>
    </source>
</reference>
<dbReference type="PANTHER" id="PTHR13789">
    <property type="entry name" value="MONOOXYGENASE"/>
    <property type="match status" value="1"/>
</dbReference>
<dbReference type="PANTHER" id="PTHR13789:SF309">
    <property type="entry name" value="PUTATIVE (AFU_ORTHOLOGUE AFUA_6G14510)-RELATED"/>
    <property type="match status" value="1"/>
</dbReference>
<dbReference type="InterPro" id="IPR050493">
    <property type="entry name" value="FAD-dep_Monooxygenase_BioMet"/>
</dbReference>
<dbReference type="PRINTS" id="PR00420">
    <property type="entry name" value="RNGMNOXGNASE"/>
</dbReference>
<dbReference type="InterPro" id="IPR036188">
    <property type="entry name" value="FAD/NAD-bd_sf"/>
</dbReference>
<dbReference type="EMBL" id="JBHRZI010000005">
    <property type="protein sequence ID" value="MFC3890657.1"/>
    <property type="molecule type" value="Genomic_DNA"/>
</dbReference>
<feature type="domain" description="FAD-binding" evidence="3">
    <location>
        <begin position="2"/>
        <end position="340"/>
    </location>
</feature>
<dbReference type="Pfam" id="PF01494">
    <property type="entry name" value="FAD_binding_3"/>
    <property type="match status" value="1"/>
</dbReference>
<dbReference type="GO" id="GO:0004497">
    <property type="term" value="F:monooxygenase activity"/>
    <property type="evidence" value="ECO:0007669"/>
    <property type="project" value="UniProtKB-KW"/>
</dbReference>
<dbReference type="Gene3D" id="3.50.50.60">
    <property type="entry name" value="FAD/NAD(P)-binding domain"/>
    <property type="match status" value="1"/>
</dbReference>
<dbReference type="Proteomes" id="UP001595690">
    <property type="component" value="Unassembled WGS sequence"/>
</dbReference>
<evidence type="ECO:0000259" key="3">
    <source>
        <dbReference type="Pfam" id="PF01494"/>
    </source>
</evidence>
<comment type="caution">
    <text evidence="4">The sequence shown here is derived from an EMBL/GenBank/DDBJ whole genome shotgun (WGS) entry which is preliminary data.</text>
</comment>
<sequence>MNVAVIGGGVGGLAASLALRQVGVRTTVFERQQQFPRVAVGIVLTPNGVRALDALGVGDQVRERGHCLSREAAHQVSTLDDQSLGAIRYGEFYQRHGTPFVVIRRADLQQVLLDAHGRSGLRMGAKLVEVRDGDHAATACFADGSHVSADAVVGADGLRSAVRGQLFGVEPPRHVATTLRGITRRELPPGRTDGFTVVGPGLGMFFAPLGPAEMYWTATIISAEGWPRDPAESMRRLLERLEHWPSVVSELVRAVDREYLVATDLADRPPLAVWSKGRITLLGDAAHAMTNFLGQGANTTLEDAVVLARCLDRVESDDIADALTGYELERIGRTTRIVQSSAALASGEWSRDTAEIFSDYLEKVLNGEFMDWVYGFSPDTGHSRRRQVTEARS</sequence>
<protein>
    <submittedName>
        <fullName evidence="4">FAD-dependent monooxygenase</fullName>
    </submittedName>
</protein>
<proteinExistence type="predicted"/>
<evidence type="ECO:0000256" key="1">
    <source>
        <dbReference type="ARBA" id="ARBA00023002"/>
    </source>
</evidence>
<keyword evidence="2 4" id="KW-0503">Monooxygenase</keyword>
<gene>
    <name evidence="4" type="ORF">ACFOWZ_04170</name>
</gene>
<name>A0ABV8BKL8_9PSEU</name>
<keyword evidence="5" id="KW-1185">Reference proteome</keyword>
<keyword evidence="1" id="KW-0560">Oxidoreductase</keyword>
<evidence type="ECO:0000256" key="2">
    <source>
        <dbReference type="ARBA" id="ARBA00023033"/>
    </source>
</evidence>
<accession>A0ABV8BKL8</accession>
<dbReference type="SUPFAM" id="SSF51905">
    <property type="entry name" value="FAD/NAD(P)-binding domain"/>
    <property type="match status" value="1"/>
</dbReference>
<dbReference type="InterPro" id="IPR002938">
    <property type="entry name" value="FAD-bd"/>
</dbReference>
<dbReference type="RefSeq" id="WP_382368897.1">
    <property type="nucleotide sequence ID" value="NZ_JBHRZI010000005.1"/>
</dbReference>